<dbReference type="InterPro" id="IPR021765">
    <property type="entry name" value="UstYa-like"/>
</dbReference>
<dbReference type="OrthoDB" id="3687641at2759"/>
<dbReference type="Proteomes" id="UP000054481">
    <property type="component" value="Unassembled WGS sequence"/>
</dbReference>
<organism evidence="3 4">
    <name type="scientific">Hirsutella minnesotensis 3608</name>
    <dbReference type="NCBI Taxonomy" id="1043627"/>
    <lineage>
        <taxon>Eukaryota</taxon>
        <taxon>Fungi</taxon>
        <taxon>Dikarya</taxon>
        <taxon>Ascomycota</taxon>
        <taxon>Pezizomycotina</taxon>
        <taxon>Sordariomycetes</taxon>
        <taxon>Hypocreomycetidae</taxon>
        <taxon>Hypocreales</taxon>
        <taxon>Ophiocordycipitaceae</taxon>
        <taxon>Hirsutella</taxon>
    </lineage>
</organism>
<dbReference type="EMBL" id="KQ030526">
    <property type="protein sequence ID" value="KJZ74360.1"/>
    <property type="molecule type" value="Genomic_DNA"/>
</dbReference>
<evidence type="ECO:0008006" key="5">
    <source>
        <dbReference type="Google" id="ProtNLM"/>
    </source>
</evidence>
<evidence type="ECO:0000313" key="3">
    <source>
        <dbReference type="EMBL" id="KJZ74360.1"/>
    </source>
</evidence>
<dbReference type="PANTHER" id="PTHR33365:SF4">
    <property type="entry name" value="CYCLOCHLOROTINE BIOSYNTHESIS PROTEIN O"/>
    <property type="match status" value="1"/>
</dbReference>
<gene>
    <name evidence="3" type="ORF">HIM_06170</name>
</gene>
<evidence type="ECO:0000256" key="1">
    <source>
        <dbReference type="ARBA" id="ARBA00004685"/>
    </source>
</evidence>
<sequence length="225" mass="26348">MDGYKDEEASSESLGLLKASTTNKLDTKHREVGQSLVLIESPAREAVKYQKVTIDTGFSSANPFRGEPRTEMNWAWEDLLQYYNIRVQKEDLDKIDQTSVPLNDEAGGFLVTLDVFHELHCLDVLRKRIFKDDYPNDIEEEVQIKHIDHCIDLIRQVLMCHADIALHTFTWKDDYRWPWPNFTVEHECRNWDSVMQWAREHRVPDVKGPIVKHPTLGVSWRVDED</sequence>
<comment type="similarity">
    <text evidence="2">Belongs to the ustYa family.</text>
</comment>
<keyword evidence="4" id="KW-1185">Reference proteome</keyword>
<comment type="pathway">
    <text evidence="1">Mycotoxin biosynthesis.</text>
</comment>
<proteinExistence type="inferred from homology"/>
<name>A0A0F7ZNU5_9HYPO</name>
<dbReference type="AlphaFoldDB" id="A0A0F7ZNU5"/>
<dbReference type="Pfam" id="PF11807">
    <property type="entry name" value="UstYa"/>
    <property type="match status" value="1"/>
</dbReference>
<dbReference type="GO" id="GO:0043386">
    <property type="term" value="P:mycotoxin biosynthetic process"/>
    <property type="evidence" value="ECO:0007669"/>
    <property type="project" value="InterPro"/>
</dbReference>
<evidence type="ECO:0000313" key="4">
    <source>
        <dbReference type="Proteomes" id="UP000054481"/>
    </source>
</evidence>
<evidence type="ECO:0000256" key="2">
    <source>
        <dbReference type="ARBA" id="ARBA00035112"/>
    </source>
</evidence>
<dbReference type="PANTHER" id="PTHR33365">
    <property type="entry name" value="YALI0B05434P"/>
    <property type="match status" value="1"/>
</dbReference>
<protein>
    <recommendedName>
        <fullName evidence="5">Tat pathway signal sequence</fullName>
    </recommendedName>
</protein>
<reference evidence="3 4" key="1">
    <citation type="journal article" date="2014" name="Genome Biol. Evol.">
        <title>Comparative genomics and transcriptomics analyses reveal divergent lifestyle features of nematode endoparasitic fungus Hirsutella minnesotensis.</title>
        <authorList>
            <person name="Lai Y."/>
            <person name="Liu K."/>
            <person name="Zhang X."/>
            <person name="Zhang X."/>
            <person name="Li K."/>
            <person name="Wang N."/>
            <person name="Shu C."/>
            <person name="Wu Y."/>
            <person name="Wang C."/>
            <person name="Bushley K.E."/>
            <person name="Xiang M."/>
            <person name="Liu X."/>
        </authorList>
    </citation>
    <scope>NUCLEOTIDE SEQUENCE [LARGE SCALE GENOMIC DNA]</scope>
    <source>
        <strain evidence="3 4">3608</strain>
    </source>
</reference>
<accession>A0A0F7ZNU5</accession>